<dbReference type="Proteomes" id="UP000198379">
    <property type="component" value="Unassembled WGS sequence"/>
</dbReference>
<evidence type="ECO:0008006" key="3">
    <source>
        <dbReference type="Google" id="ProtNLM"/>
    </source>
</evidence>
<sequence length="180" mass="20906">MKFYKCIGILFLCCFLGSCSAAFHKDNIQEFETGFQISVLNNSYEIKNDTILNTGKYKLLDLFNLYDKKVDTVNLQFTTNGELILSFIEDIQGLKRKQTIIYEGKFKSKEKYKITLVKERVQVPPLVPIIYGTNHIEKIKIKLMENGDLIVKEYFRKEGNIFLITAGPSHKSKSFYKKLH</sequence>
<reference evidence="1 2" key="1">
    <citation type="submission" date="2017-06" db="EMBL/GenBank/DDBJ databases">
        <authorList>
            <person name="Kim H.J."/>
            <person name="Triplett B.A."/>
        </authorList>
    </citation>
    <scope>NUCLEOTIDE SEQUENCE [LARGE SCALE GENOMIC DNA]</scope>
    <source>
        <strain evidence="1 2">DSM 25597</strain>
    </source>
</reference>
<evidence type="ECO:0000313" key="1">
    <source>
        <dbReference type="EMBL" id="SNS14870.1"/>
    </source>
</evidence>
<evidence type="ECO:0000313" key="2">
    <source>
        <dbReference type="Proteomes" id="UP000198379"/>
    </source>
</evidence>
<dbReference type="EMBL" id="FZNY01000007">
    <property type="protein sequence ID" value="SNS14870.1"/>
    <property type="molecule type" value="Genomic_DNA"/>
</dbReference>
<dbReference type="RefSeq" id="WP_089373115.1">
    <property type="nucleotide sequence ID" value="NZ_BMEP01000004.1"/>
</dbReference>
<name>A0A239C408_9FLAO</name>
<dbReference type="PROSITE" id="PS51257">
    <property type="entry name" value="PROKAR_LIPOPROTEIN"/>
    <property type="match status" value="1"/>
</dbReference>
<proteinExistence type="predicted"/>
<dbReference type="OrthoDB" id="1443330at2"/>
<dbReference type="AlphaFoldDB" id="A0A239C408"/>
<protein>
    <recommendedName>
        <fullName evidence="3">Lipoprotein</fullName>
    </recommendedName>
</protein>
<accession>A0A239C408</accession>
<organism evidence="1 2">
    <name type="scientific">Dokdonia pacifica</name>
    <dbReference type="NCBI Taxonomy" id="1627892"/>
    <lineage>
        <taxon>Bacteria</taxon>
        <taxon>Pseudomonadati</taxon>
        <taxon>Bacteroidota</taxon>
        <taxon>Flavobacteriia</taxon>
        <taxon>Flavobacteriales</taxon>
        <taxon>Flavobacteriaceae</taxon>
        <taxon>Dokdonia</taxon>
    </lineage>
</organism>
<gene>
    <name evidence="1" type="ORF">SAMN06265376_107113</name>
</gene>
<keyword evidence="2" id="KW-1185">Reference proteome</keyword>